<dbReference type="GO" id="GO:0030833">
    <property type="term" value="P:regulation of actin filament polymerization"/>
    <property type="evidence" value="ECO:0007669"/>
    <property type="project" value="TreeGrafter"/>
</dbReference>
<dbReference type="Gene3D" id="2.40.50.100">
    <property type="match status" value="1"/>
</dbReference>
<dbReference type="GO" id="GO:0051015">
    <property type="term" value="F:actin filament binding"/>
    <property type="evidence" value="ECO:0007669"/>
    <property type="project" value="TreeGrafter"/>
</dbReference>
<protein>
    <submittedName>
        <fullName evidence="3 4">Protein Simiate</fullName>
    </submittedName>
</protein>
<evidence type="ECO:0000313" key="5">
    <source>
        <dbReference type="RefSeq" id="XP_014477510.1"/>
    </source>
</evidence>
<keyword evidence="2" id="KW-1185">Reference proteome</keyword>
<evidence type="ECO:0000313" key="2">
    <source>
        <dbReference type="Proteomes" id="UP000515204"/>
    </source>
</evidence>
<dbReference type="Proteomes" id="UP000515204">
    <property type="component" value="Unplaced"/>
</dbReference>
<dbReference type="GO" id="GO:0051489">
    <property type="term" value="P:regulation of filopodium assembly"/>
    <property type="evidence" value="ECO:0007669"/>
    <property type="project" value="TreeGrafter"/>
</dbReference>
<dbReference type="RefSeq" id="XP_014477492.1">
    <property type="nucleotide sequence ID" value="XM_014622006.1"/>
</dbReference>
<dbReference type="InterPro" id="IPR011053">
    <property type="entry name" value="Single_hybrid_motif"/>
</dbReference>
<sequence>MNSLRANDNIPLNKRFKPDDDCKYEKEECENMEEKNAKEDFLEKAEEQENNIVENDDKASAVTDDETFPFPPDGDISDMLDEVQYNGYFPTVTERYFTTYYKMNVQSPGDDICIRIHSNRMCMFSLAPSHVIFTQGDRDITKVDFKISDKLDRALNKVSGKSKHGGQALQANSNICTVFCSDGQKYLIKCCMIGKLVEVNEILSEKPQLLRELPHKGGYLAIILPNIKHLENLRTSLLTHEQYVKLVGERRKEEPTAELKCGSN</sequence>
<dbReference type="SUPFAM" id="SSF51230">
    <property type="entry name" value="Single hybrid motif"/>
    <property type="match status" value="1"/>
</dbReference>
<dbReference type="RefSeq" id="XP_014477519.1">
    <property type="nucleotide sequence ID" value="XM_014622033.1"/>
</dbReference>
<dbReference type="KEGG" id="dqu:106745948"/>
<feature type="region of interest" description="Disordered" evidence="1">
    <location>
        <begin position="31"/>
        <end position="56"/>
    </location>
</feature>
<dbReference type="RefSeq" id="XP_014477501.1">
    <property type="nucleotide sequence ID" value="XM_014622015.1"/>
</dbReference>
<dbReference type="PANTHER" id="PTHR13651">
    <property type="entry name" value="PROTEIN ABITRAM"/>
    <property type="match status" value="1"/>
</dbReference>
<dbReference type="PANTHER" id="PTHR13651:SF0">
    <property type="entry name" value="PROTEIN ABITRAM"/>
    <property type="match status" value="1"/>
</dbReference>
<dbReference type="GO" id="GO:0030425">
    <property type="term" value="C:dendrite"/>
    <property type="evidence" value="ECO:0007669"/>
    <property type="project" value="TreeGrafter"/>
</dbReference>
<organism evidence="2 4">
    <name type="scientific">Dinoponera quadriceps</name>
    <name type="common">South American ant</name>
    <dbReference type="NCBI Taxonomy" id="609295"/>
    <lineage>
        <taxon>Eukaryota</taxon>
        <taxon>Metazoa</taxon>
        <taxon>Ecdysozoa</taxon>
        <taxon>Arthropoda</taxon>
        <taxon>Hexapoda</taxon>
        <taxon>Insecta</taxon>
        <taxon>Pterygota</taxon>
        <taxon>Neoptera</taxon>
        <taxon>Endopterygota</taxon>
        <taxon>Hymenoptera</taxon>
        <taxon>Apocrita</taxon>
        <taxon>Aculeata</taxon>
        <taxon>Formicoidea</taxon>
        <taxon>Formicidae</taxon>
        <taxon>Ponerinae</taxon>
        <taxon>Ponerini</taxon>
        <taxon>Dinoponera</taxon>
    </lineage>
</organism>
<feature type="compositionally biased region" description="Basic and acidic residues" evidence="1">
    <location>
        <begin position="32"/>
        <end position="47"/>
    </location>
</feature>
<name>A0A6P3XGE4_DINQU</name>
<evidence type="ECO:0000313" key="6">
    <source>
        <dbReference type="RefSeq" id="XP_014477519.1"/>
    </source>
</evidence>
<evidence type="ECO:0000256" key="1">
    <source>
        <dbReference type="SAM" id="MobiDB-lite"/>
    </source>
</evidence>
<evidence type="ECO:0000313" key="7">
    <source>
        <dbReference type="RefSeq" id="XP_014477528.1"/>
    </source>
</evidence>
<reference evidence="3 4" key="1">
    <citation type="submission" date="2025-04" db="UniProtKB">
        <authorList>
            <consortium name="RefSeq"/>
        </authorList>
    </citation>
    <scope>IDENTIFICATION</scope>
</reference>
<dbReference type="GO" id="GO:0003785">
    <property type="term" value="F:actin monomer binding"/>
    <property type="evidence" value="ECO:0007669"/>
    <property type="project" value="TreeGrafter"/>
</dbReference>
<evidence type="ECO:0000313" key="3">
    <source>
        <dbReference type="RefSeq" id="XP_014477492.1"/>
    </source>
</evidence>
<dbReference type="OrthoDB" id="48130at2759"/>
<proteinExistence type="predicted"/>
<gene>
    <name evidence="3 4 5 6 7" type="primary">LOC106745948</name>
</gene>
<dbReference type="AlphaFoldDB" id="A0A6P3XGE4"/>
<dbReference type="GO" id="GO:0048813">
    <property type="term" value="P:dendrite morphogenesis"/>
    <property type="evidence" value="ECO:0007669"/>
    <property type="project" value="TreeGrafter"/>
</dbReference>
<evidence type="ECO:0000313" key="4">
    <source>
        <dbReference type="RefSeq" id="XP_014477501.1"/>
    </source>
</evidence>
<dbReference type="RefSeq" id="XP_014477528.1">
    <property type="nucleotide sequence ID" value="XM_014622042.1"/>
</dbReference>
<dbReference type="RefSeq" id="XP_014477510.1">
    <property type="nucleotide sequence ID" value="XM_014622024.1"/>
</dbReference>
<dbReference type="GeneID" id="106745948"/>
<dbReference type="GO" id="GO:0005634">
    <property type="term" value="C:nucleus"/>
    <property type="evidence" value="ECO:0007669"/>
    <property type="project" value="TreeGrafter"/>
</dbReference>
<accession>A0A6P3XGE4</accession>
<dbReference type="GO" id="GO:0030027">
    <property type="term" value="C:lamellipodium"/>
    <property type="evidence" value="ECO:0007669"/>
    <property type="project" value="TreeGrafter"/>
</dbReference>
<dbReference type="GO" id="GO:0032433">
    <property type="term" value="C:filopodium tip"/>
    <property type="evidence" value="ECO:0007669"/>
    <property type="project" value="TreeGrafter"/>
</dbReference>
<dbReference type="InterPro" id="IPR039169">
    <property type="entry name" value="Abitram"/>
</dbReference>